<evidence type="ECO:0000313" key="6">
    <source>
        <dbReference type="Proteomes" id="UP000503540"/>
    </source>
</evidence>
<dbReference type="KEGG" id="nah:F5544_04305"/>
<feature type="region of interest" description="Disordered" evidence="3">
    <location>
        <begin position="1"/>
        <end position="35"/>
    </location>
</feature>
<evidence type="ECO:0000259" key="4">
    <source>
        <dbReference type="PROSITE" id="PS51898"/>
    </source>
</evidence>
<accession>A0A6G9Y6A5</accession>
<evidence type="ECO:0000313" key="5">
    <source>
        <dbReference type="EMBL" id="QIS08775.1"/>
    </source>
</evidence>
<dbReference type="InterPro" id="IPR010998">
    <property type="entry name" value="Integrase_recombinase_N"/>
</dbReference>
<dbReference type="InterPro" id="IPR002104">
    <property type="entry name" value="Integrase_catalytic"/>
</dbReference>
<dbReference type="AlphaFoldDB" id="A0A6G9Y6A5"/>
<dbReference type="InterPro" id="IPR013762">
    <property type="entry name" value="Integrase-like_cat_sf"/>
</dbReference>
<dbReference type="Gene3D" id="1.10.150.130">
    <property type="match status" value="1"/>
</dbReference>
<gene>
    <name evidence="5" type="ORF">F5544_04305</name>
</gene>
<feature type="domain" description="Tyr recombinase" evidence="4">
    <location>
        <begin position="258"/>
        <end position="481"/>
    </location>
</feature>
<feature type="compositionally biased region" description="Basic and acidic residues" evidence="3">
    <location>
        <begin position="491"/>
        <end position="502"/>
    </location>
</feature>
<dbReference type="Gene3D" id="1.10.443.10">
    <property type="entry name" value="Intergrase catalytic core"/>
    <property type="match status" value="1"/>
</dbReference>
<dbReference type="EMBL" id="CP046172">
    <property type="protein sequence ID" value="QIS08775.1"/>
    <property type="molecule type" value="Genomic_DNA"/>
</dbReference>
<evidence type="ECO:0000256" key="1">
    <source>
        <dbReference type="ARBA" id="ARBA00023125"/>
    </source>
</evidence>
<dbReference type="GO" id="GO:0006310">
    <property type="term" value="P:DNA recombination"/>
    <property type="evidence" value="ECO:0007669"/>
    <property type="project" value="UniProtKB-KW"/>
</dbReference>
<organism evidence="5 6">
    <name type="scientific">Nocardia arthritidis</name>
    <dbReference type="NCBI Taxonomy" id="228602"/>
    <lineage>
        <taxon>Bacteria</taxon>
        <taxon>Bacillati</taxon>
        <taxon>Actinomycetota</taxon>
        <taxon>Actinomycetes</taxon>
        <taxon>Mycobacteriales</taxon>
        <taxon>Nocardiaceae</taxon>
        <taxon>Nocardia</taxon>
    </lineage>
</organism>
<dbReference type="PROSITE" id="PS51898">
    <property type="entry name" value="TYR_RECOMBINASE"/>
    <property type="match status" value="1"/>
</dbReference>
<feature type="region of interest" description="Disordered" evidence="3">
    <location>
        <begin position="390"/>
        <end position="410"/>
    </location>
</feature>
<reference evidence="5 6" key="1">
    <citation type="journal article" date="2019" name="ACS Chem. Biol.">
        <title>Identification and Mobilization of a Cryptic Antibiotic Biosynthesis Gene Locus from a Human-Pathogenic Nocardia Isolate.</title>
        <authorList>
            <person name="Herisse M."/>
            <person name="Ishida K."/>
            <person name="Porter J.L."/>
            <person name="Howden B."/>
            <person name="Hertweck C."/>
            <person name="Stinear T.P."/>
            <person name="Pidot S.J."/>
        </authorList>
    </citation>
    <scope>NUCLEOTIDE SEQUENCE [LARGE SCALE GENOMIC DNA]</scope>
    <source>
        <strain evidence="5 6">AUSMDU00012717</strain>
    </source>
</reference>
<keyword evidence="6" id="KW-1185">Reference proteome</keyword>
<keyword evidence="1" id="KW-0238">DNA-binding</keyword>
<feature type="region of interest" description="Disordered" evidence="3">
    <location>
        <begin position="449"/>
        <end position="502"/>
    </location>
</feature>
<dbReference type="GO" id="GO:0015074">
    <property type="term" value="P:DNA integration"/>
    <property type="evidence" value="ECO:0007669"/>
    <property type="project" value="InterPro"/>
</dbReference>
<proteinExistence type="predicted"/>
<dbReference type="InterPro" id="IPR050090">
    <property type="entry name" value="Tyrosine_recombinase_XerCD"/>
</dbReference>
<dbReference type="PANTHER" id="PTHR30349:SF85">
    <property type="entry name" value="TYR RECOMBINASE DOMAIN-CONTAINING PROTEIN"/>
    <property type="match status" value="1"/>
</dbReference>
<keyword evidence="2" id="KW-0233">DNA recombination</keyword>
<name>A0A6G9Y6A5_9NOCA</name>
<dbReference type="GO" id="GO:0003677">
    <property type="term" value="F:DNA binding"/>
    <property type="evidence" value="ECO:0007669"/>
    <property type="project" value="UniProtKB-KW"/>
</dbReference>
<dbReference type="Proteomes" id="UP000503540">
    <property type="component" value="Chromosome"/>
</dbReference>
<protein>
    <submittedName>
        <fullName evidence="5">Tyrosine-type recombinase/integrase</fullName>
    </submittedName>
</protein>
<dbReference type="Pfam" id="PF00589">
    <property type="entry name" value="Phage_integrase"/>
    <property type="match status" value="1"/>
</dbReference>
<evidence type="ECO:0000256" key="3">
    <source>
        <dbReference type="SAM" id="MobiDB-lite"/>
    </source>
</evidence>
<dbReference type="PANTHER" id="PTHR30349">
    <property type="entry name" value="PHAGE INTEGRASE-RELATED"/>
    <property type="match status" value="1"/>
</dbReference>
<sequence>MPRKASRHRPVLPRRRCSGSRSRLPRQPPTSETEPQRAIAIAQLLFRSCISLGSKVDSPRRSVAISLRGEGLGMPRPRRKVGKWGHINRKQVETNYWYAECYIRDHDGERRRARKYSPEGVRDKYGAAAEQELLDHLENRVRSVGAELSLDSTVRKLWEKYLKKLEKDGKAPDTISRYTDVSKFILDGLGGLTLNEANSTPRLETFLDTVQTKHGIANAITTRTVLSGMFGLACRFVDGFGKVNPVRETSPIAGAKKEKPRQFEADEVTQLLIDVCESDLPCPELDKGGVPKVSRYKAPTVAEYCQSADLADPITMFAATGLRESELLGIKDTGIDLDRKVVLIDGKVTRIPGKGLVRVSYENDPKNRNRELALPGYAIPMLRERLARNKKNPNKHGVTFPSATGTLRDPDNLNRQVRRVRAALGLEWVTTTAFRRWVFTELDNAGLTPRKVADQGGHLKPSMSQDKYMKRFKAHPENASALDRAVRQSHQSRDRKADQSGE</sequence>
<dbReference type="InterPro" id="IPR011010">
    <property type="entry name" value="DNA_brk_join_enz"/>
</dbReference>
<feature type="compositionally biased region" description="Basic residues" evidence="3">
    <location>
        <begin position="1"/>
        <end position="18"/>
    </location>
</feature>
<evidence type="ECO:0000256" key="2">
    <source>
        <dbReference type="ARBA" id="ARBA00023172"/>
    </source>
</evidence>
<dbReference type="SUPFAM" id="SSF56349">
    <property type="entry name" value="DNA breaking-rejoining enzymes"/>
    <property type="match status" value="1"/>
</dbReference>